<sequence>MDLGPGTDADLLQRALDGEPVERPGIVELVTVLHAIEAVDQTRLAPRAEFVSNLRERLLSEAHPIAATSTADTAVDTTVDTTVDTAVDVPDLRTTPEGASVSVLRVSRPLRHLAAAAAAVILLAGGLGVMSRQAAPGDLLYPIKQVLDRAAVQLAGSTLDAGLTHVAQAEQHVAEARELIDRGDVVAEDLSVAFDAAAQSTTSARALLLEVYRTEGRPEALTSLADFVARTLPQVEAMRPAVPAGAVPAWERLHGLLAQTQLESLRELTACSACGERAAAAELQLELLLGGSGVATPGLTVGPVVPPAAGLPGAPEATVPAPLPTEGTPLPGVSVAPPPATIGSATVSLPGVGITTSDATVGGGGVTLPSATISLPTIGLSSTVAVGGGGVTLSDTTLSDTTLTAPSLSVDLDPTLP</sequence>
<name>A0ABT5GDT9_9MICO</name>
<evidence type="ECO:0000313" key="2">
    <source>
        <dbReference type="Proteomes" id="UP001150259"/>
    </source>
</evidence>
<dbReference type="EMBL" id="JAPFQL010000011">
    <property type="protein sequence ID" value="MDC5696418.1"/>
    <property type="molecule type" value="Genomic_DNA"/>
</dbReference>
<protein>
    <recommendedName>
        <fullName evidence="3">DUF5667 domain-containing protein</fullName>
    </recommendedName>
</protein>
<organism evidence="1 2">
    <name type="scientific">Intrasporangium calvum</name>
    <dbReference type="NCBI Taxonomy" id="53358"/>
    <lineage>
        <taxon>Bacteria</taxon>
        <taxon>Bacillati</taxon>
        <taxon>Actinomycetota</taxon>
        <taxon>Actinomycetes</taxon>
        <taxon>Micrococcales</taxon>
        <taxon>Intrasporangiaceae</taxon>
        <taxon>Intrasporangium</taxon>
    </lineage>
</organism>
<keyword evidence="2" id="KW-1185">Reference proteome</keyword>
<comment type="caution">
    <text evidence="1">The sequence shown here is derived from an EMBL/GenBank/DDBJ whole genome shotgun (WGS) entry which is preliminary data.</text>
</comment>
<gene>
    <name evidence="1" type="ORF">OO014_04050</name>
</gene>
<evidence type="ECO:0008006" key="3">
    <source>
        <dbReference type="Google" id="ProtNLM"/>
    </source>
</evidence>
<dbReference type="Proteomes" id="UP001150259">
    <property type="component" value="Unassembled WGS sequence"/>
</dbReference>
<accession>A0ABT5GDT9</accession>
<proteinExistence type="predicted"/>
<reference evidence="1 2" key="1">
    <citation type="submission" date="2022-11" db="EMBL/GenBank/DDBJ databases">
        <title>Anaerobic phenanthrene biodegradation by a DNRA strain PheN6.</title>
        <authorList>
            <person name="Zhang Z."/>
        </authorList>
    </citation>
    <scope>NUCLEOTIDE SEQUENCE [LARGE SCALE GENOMIC DNA]</scope>
    <source>
        <strain evidence="1 2">PheN6</strain>
    </source>
</reference>
<dbReference type="RefSeq" id="WP_272460994.1">
    <property type="nucleotide sequence ID" value="NZ_JAPFQL010000011.1"/>
</dbReference>
<evidence type="ECO:0000313" key="1">
    <source>
        <dbReference type="EMBL" id="MDC5696418.1"/>
    </source>
</evidence>